<protein>
    <submittedName>
        <fullName evidence="3">BirA family biotin operon repressor/biotin-[acetyl-CoA-carboxylase] ligase</fullName>
        <ecNumber evidence="3">6.3.4.15</ecNumber>
    </submittedName>
</protein>
<gene>
    <name evidence="3" type="ORF">FB473_000606</name>
</gene>
<dbReference type="EMBL" id="JAAMOZ010000001">
    <property type="protein sequence ID" value="NIH55961.1"/>
    <property type="molecule type" value="Genomic_DNA"/>
</dbReference>
<proteinExistence type="predicted"/>
<feature type="domain" description="BPL/LPL catalytic" evidence="2">
    <location>
        <begin position="20"/>
        <end position="197"/>
    </location>
</feature>
<dbReference type="RefSeq" id="WP_167164716.1">
    <property type="nucleotide sequence ID" value="NZ_BAAAOO010000002.1"/>
</dbReference>
<comment type="caution">
    <text evidence="3">The sequence shown here is derived from an EMBL/GenBank/DDBJ whole genome shotgun (WGS) entry which is preliminary data.</text>
</comment>
<organism evidence="3 4">
    <name type="scientific">Brooklawnia cerclae</name>
    <dbReference type="NCBI Taxonomy" id="349934"/>
    <lineage>
        <taxon>Bacteria</taxon>
        <taxon>Bacillati</taxon>
        <taxon>Actinomycetota</taxon>
        <taxon>Actinomycetes</taxon>
        <taxon>Propionibacteriales</taxon>
        <taxon>Propionibacteriaceae</taxon>
        <taxon>Brooklawnia</taxon>
    </lineage>
</organism>
<dbReference type="InterPro" id="IPR004408">
    <property type="entry name" value="Biotin_CoA_COase_ligase"/>
</dbReference>
<evidence type="ECO:0000313" key="3">
    <source>
        <dbReference type="EMBL" id="NIH55961.1"/>
    </source>
</evidence>
<dbReference type="SUPFAM" id="SSF55681">
    <property type="entry name" value="Class II aaRS and biotin synthetases"/>
    <property type="match status" value="1"/>
</dbReference>
<sequence>MPSSPAADPQRIARLLGDAGLGWQVTWVASTGSTNADLAGWAREGRAEGTVLVSEHQDSGRGRFERPWMAPPGTSVSMSVLLRPRRPVVDWGWLSLLVGLAVADGLRAVGGGDRVELKWPNDVLITGRKVCGILSEHVATPAGDAAVCGWGLNVTMDASELPVPTATSLLLAGLTTDKDEVIAAILRRLGDLYASWDAGADLADEYARGCTTIGREVRVHLDQQAQEPAHVDGHAVGIGVNGELLVDVDGRVESFSAGDVVHLRPAG</sequence>
<dbReference type="PANTHER" id="PTHR12835:SF5">
    <property type="entry name" value="BIOTIN--PROTEIN LIGASE"/>
    <property type="match status" value="1"/>
</dbReference>
<dbReference type="CDD" id="cd16442">
    <property type="entry name" value="BPL"/>
    <property type="match status" value="1"/>
</dbReference>
<dbReference type="EC" id="6.3.4.15" evidence="3"/>
<dbReference type="InterPro" id="IPR004143">
    <property type="entry name" value="BPL_LPL_catalytic"/>
</dbReference>
<reference evidence="3 4" key="1">
    <citation type="submission" date="2020-02" db="EMBL/GenBank/DDBJ databases">
        <title>Sequencing the genomes of 1000 actinobacteria strains.</title>
        <authorList>
            <person name="Klenk H.-P."/>
        </authorList>
    </citation>
    <scope>NUCLEOTIDE SEQUENCE [LARGE SCALE GENOMIC DNA]</scope>
    <source>
        <strain evidence="3 4">DSM 19609</strain>
    </source>
</reference>
<accession>A0ABX0SH76</accession>
<dbReference type="InterPro" id="IPR045864">
    <property type="entry name" value="aa-tRNA-synth_II/BPL/LPL"/>
</dbReference>
<dbReference type="NCBIfam" id="TIGR00121">
    <property type="entry name" value="birA_ligase"/>
    <property type="match status" value="1"/>
</dbReference>
<dbReference type="Gene3D" id="2.30.30.100">
    <property type="match status" value="1"/>
</dbReference>
<evidence type="ECO:0000313" key="4">
    <source>
        <dbReference type="Proteomes" id="UP000749311"/>
    </source>
</evidence>
<keyword evidence="4" id="KW-1185">Reference proteome</keyword>
<evidence type="ECO:0000256" key="1">
    <source>
        <dbReference type="ARBA" id="ARBA00022598"/>
    </source>
</evidence>
<dbReference type="Proteomes" id="UP000749311">
    <property type="component" value="Unassembled WGS sequence"/>
</dbReference>
<dbReference type="Gene3D" id="3.30.930.10">
    <property type="entry name" value="Bira Bifunctional Protein, Domain 2"/>
    <property type="match status" value="1"/>
</dbReference>
<evidence type="ECO:0000259" key="2">
    <source>
        <dbReference type="PROSITE" id="PS51733"/>
    </source>
</evidence>
<dbReference type="GO" id="GO:0004077">
    <property type="term" value="F:biotin--[biotin carboxyl-carrier protein] ligase activity"/>
    <property type="evidence" value="ECO:0007669"/>
    <property type="project" value="UniProtKB-EC"/>
</dbReference>
<name>A0ABX0SH76_9ACTN</name>
<dbReference type="PANTHER" id="PTHR12835">
    <property type="entry name" value="BIOTIN PROTEIN LIGASE"/>
    <property type="match status" value="1"/>
</dbReference>
<dbReference type="Pfam" id="PF03099">
    <property type="entry name" value="BPL_LplA_LipB"/>
    <property type="match status" value="1"/>
</dbReference>
<keyword evidence="1 3" id="KW-0436">Ligase</keyword>
<dbReference type="PROSITE" id="PS51733">
    <property type="entry name" value="BPL_LPL_CATALYTIC"/>
    <property type="match status" value="1"/>
</dbReference>